<evidence type="ECO:0000313" key="9">
    <source>
        <dbReference type="Proteomes" id="UP000800235"/>
    </source>
</evidence>
<name>A0A9P4NW07_9PEZI</name>
<gene>
    <name evidence="8" type="ORF">EJ08DRAFT_126882</name>
</gene>
<dbReference type="Pfam" id="PF00096">
    <property type="entry name" value="zf-C2H2"/>
    <property type="match status" value="1"/>
</dbReference>
<dbReference type="PROSITE" id="PS50157">
    <property type="entry name" value="ZINC_FINGER_C2H2_2"/>
    <property type="match status" value="2"/>
</dbReference>
<evidence type="ECO:0000259" key="7">
    <source>
        <dbReference type="PROSITE" id="PS50157"/>
    </source>
</evidence>
<evidence type="ECO:0000256" key="3">
    <source>
        <dbReference type="ARBA" id="ARBA00022771"/>
    </source>
</evidence>
<feature type="domain" description="C2H2-type" evidence="7">
    <location>
        <begin position="272"/>
        <end position="301"/>
    </location>
</feature>
<feature type="compositionally biased region" description="Polar residues" evidence="6">
    <location>
        <begin position="376"/>
        <end position="399"/>
    </location>
</feature>
<proteinExistence type="predicted"/>
<dbReference type="PANTHER" id="PTHR19818">
    <property type="entry name" value="ZINC FINGER PROTEIN ZIC AND GLI"/>
    <property type="match status" value="1"/>
</dbReference>
<evidence type="ECO:0000313" key="8">
    <source>
        <dbReference type="EMBL" id="KAF2432662.1"/>
    </source>
</evidence>
<dbReference type="GO" id="GO:0000981">
    <property type="term" value="F:DNA-binding transcription factor activity, RNA polymerase II-specific"/>
    <property type="evidence" value="ECO:0007669"/>
    <property type="project" value="TreeGrafter"/>
</dbReference>
<protein>
    <recommendedName>
        <fullName evidence="7">C2H2-type domain-containing protein</fullName>
    </recommendedName>
</protein>
<dbReference type="GO" id="GO:0005634">
    <property type="term" value="C:nucleus"/>
    <property type="evidence" value="ECO:0007669"/>
    <property type="project" value="UniProtKB-ARBA"/>
</dbReference>
<dbReference type="PANTHER" id="PTHR19818:SF139">
    <property type="entry name" value="PAIR-RULE PROTEIN ODD-PAIRED"/>
    <property type="match status" value="1"/>
</dbReference>
<dbReference type="InterPro" id="IPR050329">
    <property type="entry name" value="GLI_C2H2-zinc-finger"/>
</dbReference>
<dbReference type="AlphaFoldDB" id="A0A9P4NW07"/>
<keyword evidence="2" id="KW-0677">Repeat</keyword>
<dbReference type="SUPFAM" id="SSF57667">
    <property type="entry name" value="beta-beta-alpha zinc fingers"/>
    <property type="match status" value="2"/>
</dbReference>
<keyword evidence="9" id="KW-1185">Reference proteome</keyword>
<dbReference type="Proteomes" id="UP000800235">
    <property type="component" value="Unassembled WGS sequence"/>
</dbReference>
<keyword evidence="3 5" id="KW-0863">Zinc-finger</keyword>
<accession>A0A9P4NW07</accession>
<dbReference type="Gene3D" id="3.30.160.60">
    <property type="entry name" value="Classic Zinc Finger"/>
    <property type="match status" value="2"/>
</dbReference>
<dbReference type="GO" id="GO:0000978">
    <property type="term" value="F:RNA polymerase II cis-regulatory region sequence-specific DNA binding"/>
    <property type="evidence" value="ECO:0007669"/>
    <property type="project" value="TreeGrafter"/>
</dbReference>
<evidence type="ECO:0000256" key="4">
    <source>
        <dbReference type="ARBA" id="ARBA00022833"/>
    </source>
</evidence>
<dbReference type="OrthoDB" id="6910977at2759"/>
<dbReference type="SMART" id="SM00355">
    <property type="entry name" value="ZnF_C2H2"/>
    <property type="match status" value="3"/>
</dbReference>
<dbReference type="PROSITE" id="PS00028">
    <property type="entry name" value="ZINC_FINGER_C2H2_1"/>
    <property type="match status" value="2"/>
</dbReference>
<dbReference type="InterPro" id="IPR036236">
    <property type="entry name" value="Znf_C2H2_sf"/>
</dbReference>
<evidence type="ECO:0000256" key="5">
    <source>
        <dbReference type="PROSITE-ProRule" id="PRU00042"/>
    </source>
</evidence>
<feature type="region of interest" description="Disordered" evidence="6">
    <location>
        <begin position="236"/>
        <end position="265"/>
    </location>
</feature>
<dbReference type="GO" id="GO:0045944">
    <property type="term" value="P:positive regulation of transcription by RNA polymerase II"/>
    <property type="evidence" value="ECO:0007669"/>
    <property type="project" value="UniProtKB-ARBA"/>
</dbReference>
<reference evidence="8" key="1">
    <citation type="journal article" date="2020" name="Stud. Mycol.">
        <title>101 Dothideomycetes genomes: a test case for predicting lifestyles and emergence of pathogens.</title>
        <authorList>
            <person name="Haridas S."/>
            <person name="Albert R."/>
            <person name="Binder M."/>
            <person name="Bloem J."/>
            <person name="Labutti K."/>
            <person name="Salamov A."/>
            <person name="Andreopoulos B."/>
            <person name="Baker S."/>
            <person name="Barry K."/>
            <person name="Bills G."/>
            <person name="Bluhm B."/>
            <person name="Cannon C."/>
            <person name="Castanera R."/>
            <person name="Culley D."/>
            <person name="Daum C."/>
            <person name="Ezra D."/>
            <person name="Gonzalez J."/>
            <person name="Henrissat B."/>
            <person name="Kuo A."/>
            <person name="Liang C."/>
            <person name="Lipzen A."/>
            <person name="Lutzoni F."/>
            <person name="Magnuson J."/>
            <person name="Mondo S."/>
            <person name="Nolan M."/>
            <person name="Ohm R."/>
            <person name="Pangilinan J."/>
            <person name="Park H.-J."/>
            <person name="Ramirez L."/>
            <person name="Alfaro M."/>
            <person name="Sun H."/>
            <person name="Tritt A."/>
            <person name="Yoshinaga Y."/>
            <person name="Zwiers L.-H."/>
            <person name="Turgeon B."/>
            <person name="Goodwin S."/>
            <person name="Spatafora J."/>
            <person name="Crous P."/>
            <person name="Grigoriev I."/>
        </authorList>
    </citation>
    <scope>NUCLEOTIDE SEQUENCE</scope>
    <source>
        <strain evidence="8">CBS 130266</strain>
    </source>
</reference>
<feature type="region of interest" description="Disordered" evidence="6">
    <location>
        <begin position="359"/>
        <end position="399"/>
    </location>
</feature>
<sequence>MDHFCVKIEPYTPPASSPECTPAIPFLHQVNDGGTYVQDHRQVPDALGLYNMSHTQQSSMPSPVSPSITDGWTIHGEVVLSTSLHQQSHDEPRWTTATLNSISTSMIWDSPMVHSHEDIMHDHSYLTYPLRDTKHDGSLSSSVTPYYTPEPYASNDSKASVTSPFLNPLSHGPYGQEQDYAPSTYAEVYGSHYSVLGSPQPELPVFDNIGELRSMATNNPEPGSFDRACDLQNVPASEQHQVSHSDPLGSIARVRRRRPRRAVSSPAAEAHYTCREPECNWVFDRKYNYTQHLKTHNPNREKNHLCSFKGCSRRFSRNADLERHFDSKHRNAREFKCIYCPSGFNRKDTLRRHVEDGCTARKMQKTKSRVQRPSDRSTTSLRPKPSTSRSLTTNQSLTP</sequence>
<evidence type="ECO:0000256" key="6">
    <source>
        <dbReference type="SAM" id="MobiDB-lite"/>
    </source>
</evidence>
<keyword evidence="1" id="KW-0479">Metal-binding</keyword>
<evidence type="ECO:0000256" key="1">
    <source>
        <dbReference type="ARBA" id="ARBA00022723"/>
    </source>
</evidence>
<organism evidence="8 9">
    <name type="scientific">Tothia fuscella</name>
    <dbReference type="NCBI Taxonomy" id="1048955"/>
    <lineage>
        <taxon>Eukaryota</taxon>
        <taxon>Fungi</taxon>
        <taxon>Dikarya</taxon>
        <taxon>Ascomycota</taxon>
        <taxon>Pezizomycotina</taxon>
        <taxon>Dothideomycetes</taxon>
        <taxon>Pleosporomycetidae</taxon>
        <taxon>Venturiales</taxon>
        <taxon>Cylindrosympodiaceae</taxon>
        <taxon>Tothia</taxon>
    </lineage>
</organism>
<comment type="caution">
    <text evidence="8">The sequence shown here is derived from an EMBL/GenBank/DDBJ whole genome shotgun (WGS) entry which is preliminary data.</text>
</comment>
<dbReference type="EMBL" id="MU007025">
    <property type="protein sequence ID" value="KAF2432662.1"/>
    <property type="molecule type" value="Genomic_DNA"/>
</dbReference>
<evidence type="ECO:0000256" key="2">
    <source>
        <dbReference type="ARBA" id="ARBA00022737"/>
    </source>
</evidence>
<dbReference type="GO" id="GO:0008270">
    <property type="term" value="F:zinc ion binding"/>
    <property type="evidence" value="ECO:0007669"/>
    <property type="project" value="UniProtKB-KW"/>
</dbReference>
<feature type="domain" description="C2H2-type" evidence="7">
    <location>
        <begin position="304"/>
        <end position="334"/>
    </location>
</feature>
<keyword evidence="4" id="KW-0862">Zinc</keyword>
<dbReference type="InterPro" id="IPR013087">
    <property type="entry name" value="Znf_C2H2_type"/>
</dbReference>